<dbReference type="SUPFAM" id="SSF64484">
    <property type="entry name" value="beta and beta-prime subunits of DNA dependent RNA-polymerase"/>
    <property type="match status" value="1"/>
</dbReference>
<dbReference type="Proteomes" id="UP000784294">
    <property type="component" value="Unassembled WGS sequence"/>
</dbReference>
<sequence>MEDAMVINKSSYERGLAAACIYKSEIIDLSTISKYSGIKHPVNRSADSEYFFDTIDPYYHSIFDNSDLRPL</sequence>
<proteinExistence type="predicted"/>
<accession>A0A3S5B1K2</accession>
<keyword evidence="2" id="KW-1185">Reference proteome</keyword>
<gene>
    <name evidence="1" type="ORF">PXEA_LOCUS24427</name>
</gene>
<name>A0A3S5B1K2_9PLAT</name>
<comment type="caution">
    <text evidence="1">The sequence shown here is derived from an EMBL/GenBank/DDBJ whole genome shotgun (WGS) entry which is preliminary data.</text>
</comment>
<dbReference type="EMBL" id="CAAALY010117511">
    <property type="protein sequence ID" value="VEL30987.1"/>
    <property type="molecule type" value="Genomic_DNA"/>
</dbReference>
<organism evidence="1 2">
    <name type="scientific">Protopolystoma xenopodis</name>
    <dbReference type="NCBI Taxonomy" id="117903"/>
    <lineage>
        <taxon>Eukaryota</taxon>
        <taxon>Metazoa</taxon>
        <taxon>Spiralia</taxon>
        <taxon>Lophotrochozoa</taxon>
        <taxon>Platyhelminthes</taxon>
        <taxon>Monogenea</taxon>
        <taxon>Polyopisthocotylea</taxon>
        <taxon>Polystomatidea</taxon>
        <taxon>Polystomatidae</taxon>
        <taxon>Protopolystoma</taxon>
    </lineage>
</organism>
<protein>
    <submittedName>
        <fullName evidence="1">Uncharacterized protein</fullName>
    </submittedName>
</protein>
<reference evidence="1" key="1">
    <citation type="submission" date="2018-11" db="EMBL/GenBank/DDBJ databases">
        <authorList>
            <consortium name="Pathogen Informatics"/>
        </authorList>
    </citation>
    <scope>NUCLEOTIDE SEQUENCE</scope>
</reference>
<dbReference type="OrthoDB" id="10248617at2759"/>
<evidence type="ECO:0000313" key="1">
    <source>
        <dbReference type="EMBL" id="VEL30987.1"/>
    </source>
</evidence>
<dbReference type="AlphaFoldDB" id="A0A3S5B1K2"/>
<evidence type="ECO:0000313" key="2">
    <source>
        <dbReference type="Proteomes" id="UP000784294"/>
    </source>
</evidence>